<accession>A0A1G8KUH1</accession>
<evidence type="ECO:0008006" key="3">
    <source>
        <dbReference type="Google" id="ProtNLM"/>
    </source>
</evidence>
<dbReference type="RefSeq" id="WP_092335695.1">
    <property type="nucleotide sequence ID" value="NZ_FNCP01000041.1"/>
</dbReference>
<proteinExistence type="predicted"/>
<evidence type="ECO:0000313" key="1">
    <source>
        <dbReference type="EMBL" id="SDI47088.1"/>
    </source>
</evidence>
<dbReference type="OrthoDB" id="9931226at2"/>
<dbReference type="Proteomes" id="UP000198656">
    <property type="component" value="Unassembled WGS sequence"/>
</dbReference>
<reference evidence="2" key="1">
    <citation type="submission" date="2016-10" db="EMBL/GenBank/DDBJ databases">
        <authorList>
            <person name="Varghese N."/>
            <person name="Submissions S."/>
        </authorList>
    </citation>
    <scope>NUCLEOTIDE SEQUENCE [LARGE SCALE GENOMIC DNA]</scope>
    <source>
        <strain evidence="2">DSM 8344</strain>
    </source>
</reference>
<dbReference type="STRING" id="1121419.SAMN05443529_14117"/>
<protein>
    <recommendedName>
        <fullName evidence="3">Helix-turn-helix domain-containing protein</fullName>
    </recommendedName>
</protein>
<evidence type="ECO:0000313" key="2">
    <source>
        <dbReference type="Proteomes" id="UP000198656"/>
    </source>
</evidence>
<dbReference type="AlphaFoldDB" id="A0A1G8KUH1"/>
<sequence>MEIITRDSVLQAVVTSSEVIKILCISRARLSQLVKNNKLTPLKKNLFLMEDVLKRKTEQIELRRLYYRPKGG</sequence>
<keyword evidence="2" id="KW-1185">Reference proteome</keyword>
<name>A0A1G8KUH1_9FIRM</name>
<gene>
    <name evidence="1" type="ORF">SAMN05443529_14117</name>
</gene>
<dbReference type="EMBL" id="FNCP01000041">
    <property type="protein sequence ID" value="SDI47088.1"/>
    <property type="molecule type" value="Genomic_DNA"/>
</dbReference>
<organism evidence="1 2">
    <name type="scientific">Desulfosporosinus hippei DSM 8344</name>
    <dbReference type="NCBI Taxonomy" id="1121419"/>
    <lineage>
        <taxon>Bacteria</taxon>
        <taxon>Bacillati</taxon>
        <taxon>Bacillota</taxon>
        <taxon>Clostridia</taxon>
        <taxon>Eubacteriales</taxon>
        <taxon>Desulfitobacteriaceae</taxon>
        <taxon>Desulfosporosinus</taxon>
    </lineage>
</organism>